<keyword evidence="5" id="KW-1185">Reference proteome</keyword>
<dbReference type="PROSITE" id="PS50835">
    <property type="entry name" value="IG_LIKE"/>
    <property type="match status" value="2"/>
</dbReference>
<proteinExistence type="predicted"/>
<dbReference type="Proteomes" id="UP000472269">
    <property type="component" value="Unplaced"/>
</dbReference>
<dbReference type="GO" id="GO:0007156">
    <property type="term" value="P:homophilic cell adhesion via plasma membrane adhesion molecules"/>
    <property type="evidence" value="ECO:0007669"/>
    <property type="project" value="TreeGrafter"/>
</dbReference>
<dbReference type="GO" id="GO:0005886">
    <property type="term" value="C:plasma membrane"/>
    <property type="evidence" value="ECO:0007669"/>
    <property type="project" value="TreeGrafter"/>
</dbReference>
<dbReference type="GO" id="GO:0043025">
    <property type="term" value="C:neuronal cell body"/>
    <property type="evidence" value="ECO:0007669"/>
    <property type="project" value="TreeGrafter"/>
</dbReference>
<dbReference type="InterPro" id="IPR050958">
    <property type="entry name" value="Cell_Adh-Cytoskel_Orgn"/>
</dbReference>
<evidence type="ECO:0000313" key="5">
    <source>
        <dbReference type="Proteomes" id="UP000472269"/>
    </source>
</evidence>
<evidence type="ECO:0000259" key="3">
    <source>
        <dbReference type="PROSITE" id="PS50835"/>
    </source>
</evidence>
<dbReference type="Ensembl" id="ENSACUT00000019748.1">
    <property type="protein sequence ID" value="ENSACUP00000018523.1"/>
    <property type="gene ID" value="ENSACUG00000012421.1"/>
</dbReference>
<dbReference type="AlphaFoldDB" id="A0A663N4L0"/>
<dbReference type="SUPFAM" id="SSF48726">
    <property type="entry name" value="Immunoglobulin"/>
    <property type="match status" value="2"/>
</dbReference>
<dbReference type="InterPro" id="IPR013098">
    <property type="entry name" value="Ig_I-set"/>
</dbReference>
<organism evidence="4 5">
    <name type="scientific">Athene cunicularia</name>
    <name type="common">Burrowing owl</name>
    <name type="synonym">Speotyto cunicularia</name>
    <dbReference type="NCBI Taxonomy" id="194338"/>
    <lineage>
        <taxon>Eukaryota</taxon>
        <taxon>Metazoa</taxon>
        <taxon>Chordata</taxon>
        <taxon>Craniata</taxon>
        <taxon>Vertebrata</taxon>
        <taxon>Euteleostomi</taxon>
        <taxon>Archelosauria</taxon>
        <taxon>Archosauria</taxon>
        <taxon>Dinosauria</taxon>
        <taxon>Saurischia</taxon>
        <taxon>Theropoda</taxon>
        <taxon>Coelurosauria</taxon>
        <taxon>Aves</taxon>
        <taxon>Neognathae</taxon>
        <taxon>Neoaves</taxon>
        <taxon>Telluraves</taxon>
        <taxon>Strigiformes</taxon>
        <taxon>Strigidae</taxon>
        <taxon>Athene</taxon>
    </lineage>
</organism>
<dbReference type="Gene3D" id="2.60.40.10">
    <property type="entry name" value="Immunoglobulins"/>
    <property type="match status" value="2"/>
</dbReference>
<feature type="domain" description="Ig-like" evidence="3">
    <location>
        <begin position="100"/>
        <end position="201"/>
    </location>
</feature>
<name>A0A663N4L0_ATHCN</name>
<feature type="domain" description="Ig-like" evidence="3">
    <location>
        <begin position="6"/>
        <end position="93"/>
    </location>
</feature>
<dbReference type="InterPro" id="IPR003599">
    <property type="entry name" value="Ig_sub"/>
</dbReference>
<evidence type="ECO:0000313" key="4">
    <source>
        <dbReference type="Ensembl" id="ENSACUP00000018523.1"/>
    </source>
</evidence>
<dbReference type="InterPro" id="IPR007110">
    <property type="entry name" value="Ig-like_dom"/>
</dbReference>
<dbReference type="GO" id="GO:0030424">
    <property type="term" value="C:axon"/>
    <property type="evidence" value="ECO:0007669"/>
    <property type="project" value="TreeGrafter"/>
</dbReference>
<dbReference type="GO" id="GO:0050808">
    <property type="term" value="P:synapse organization"/>
    <property type="evidence" value="ECO:0007669"/>
    <property type="project" value="TreeGrafter"/>
</dbReference>
<reference evidence="4" key="1">
    <citation type="submission" date="2025-08" db="UniProtKB">
        <authorList>
            <consortium name="Ensembl"/>
        </authorList>
    </citation>
    <scope>IDENTIFICATION</scope>
</reference>
<reference evidence="4" key="2">
    <citation type="submission" date="2025-09" db="UniProtKB">
        <authorList>
            <consortium name="Ensembl"/>
        </authorList>
    </citation>
    <scope>IDENTIFICATION</scope>
</reference>
<dbReference type="SMART" id="SM00409">
    <property type="entry name" value="IG"/>
    <property type="match status" value="2"/>
</dbReference>
<dbReference type="Pfam" id="PF07679">
    <property type="entry name" value="I-set"/>
    <property type="match status" value="1"/>
</dbReference>
<dbReference type="PANTHER" id="PTHR45080:SF34">
    <property type="entry name" value="MYOSIN LIGHT CHAIN KINASE, SMOOTH MUSCLE-LIKE"/>
    <property type="match status" value="1"/>
</dbReference>
<dbReference type="InterPro" id="IPR036179">
    <property type="entry name" value="Ig-like_dom_sf"/>
</dbReference>
<dbReference type="PANTHER" id="PTHR45080">
    <property type="entry name" value="CONTACTIN 5"/>
    <property type="match status" value="1"/>
</dbReference>
<keyword evidence="1" id="KW-1015">Disulfide bond</keyword>
<dbReference type="FunFam" id="2.60.40.10:FF:000032">
    <property type="entry name" value="palladin isoform X1"/>
    <property type="match status" value="2"/>
</dbReference>
<dbReference type="InterPro" id="IPR003598">
    <property type="entry name" value="Ig_sub2"/>
</dbReference>
<dbReference type="GO" id="GO:0008046">
    <property type="term" value="F:axon guidance receptor activity"/>
    <property type="evidence" value="ECO:0007669"/>
    <property type="project" value="TreeGrafter"/>
</dbReference>
<keyword evidence="2" id="KW-0393">Immunoglobulin domain</keyword>
<evidence type="ECO:0000256" key="1">
    <source>
        <dbReference type="ARBA" id="ARBA00023157"/>
    </source>
</evidence>
<sequence length="285" mass="29589">LRAGEPLSTQPGTPRKVSMVAEGSNITFTCEATGSPAPVVTWLKDGEPLGQQRNPVPGSPRLSLVAVGPADGGVYSCLAANEVGEASKPTCLTVCLAEPPRIEAASHLTEMSIAVGTPLELMCVVTGVPMPTVTWEKDGRLLAGPWLMLGNQSTLHVENTKVEAPLSFLNLDFLLVRRDAGSYSCLARNALGSAVAHASLAVQGRSGSCSPRAPSGMSHSWSLPQVRDVRSPTCVRGLRRLVLPSSASLSPHTLLGGSARCWAELTAGDGTVFGGATDCCSLLPP</sequence>
<accession>A0A663N4L0</accession>
<evidence type="ECO:0000256" key="2">
    <source>
        <dbReference type="ARBA" id="ARBA00023319"/>
    </source>
</evidence>
<dbReference type="InterPro" id="IPR013783">
    <property type="entry name" value="Ig-like_fold"/>
</dbReference>
<dbReference type="Pfam" id="PF13927">
    <property type="entry name" value="Ig_3"/>
    <property type="match status" value="1"/>
</dbReference>
<dbReference type="SMART" id="SM00408">
    <property type="entry name" value="IGc2"/>
    <property type="match status" value="2"/>
</dbReference>
<protein>
    <recommendedName>
        <fullName evidence="3">Ig-like domain-containing protein</fullName>
    </recommendedName>
</protein>